<dbReference type="SMART" id="SM00225">
    <property type="entry name" value="BTB"/>
    <property type="match status" value="1"/>
</dbReference>
<reference evidence="15" key="2">
    <citation type="submission" date="2021-01" db="UniProtKB">
        <authorList>
            <consortium name="EnsemblMetazoa"/>
        </authorList>
    </citation>
    <scope>IDENTIFICATION</scope>
</reference>
<feature type="domain" description="C2H2-type" evidence="14">
    <location>
        <begin position="455"/>
        <end position="482"/>
    </location>
</feature>
<dbReference type="AlphaFoldDB" id="A0A7M7REZ3"/>
<evidence type="ECO:0000256" key="9">
    <source>
        <dbReference type="ARBA" id="ARBA00023163"/>
    </source>
</evidence>
<dbReference type="GeneID" id="591571"/>
<evidence type="ECO:0000256" key="6">
    <source>
        <dbReference type="ARBA" id="ARBA00022833"/>
    </source>
</evidence>
<feature type="domain" description="C2H2-type" evidence="14">
    <location>
        <begin position="539"/>
        <end position="566"/>
    </location>
</feature>
<dbReference type="GO" id="GO:0006355">
    <property type="term" value="P:regulation of DNA-templated transcription"/>
    <property type="evidence" value="ECO:0000318"/>
    <property type="project" value="GO_Central"/>
</dbReference>
<dbReference type="InterPro" id="IPR013087">
    <property type="entry name" value="Znf_C2H2_type"/>
</dbReference>
<dbReference type="Pfam" id="PF00096">
    <property type="entry name" value="zf-C2H2"/>
    <property type="match status" value="7"/>
</dbReference>
<evidence type="ECO:0000256" key="7">
    <source>
        <dbReference type="ARBA" id="ARBA00023015"/>
    </source>
</evidence>
<dbReference type="Pfam" id="PF00651">
    <property type="entry name" value="BTB"/>
    <property type="match status" value="1"/>
</dbReference>
<evidence type="ECO:0000256" key="2">
    <source>
        <dbReference type="ARBA" id="ARBA00006991"/>
    </source>
</evidence>
<dbReference type="GO" id="GO:0005634">
    <property type="term" value="C:nucleus"/>
    <property type="evidence" value="ECO:0007669"/>
    <property type="project" value="UniProtKB-SubCell"/>
</dbReference>
<name>A0A7M7REZ3_STRPU</name>
<accession>A0A7M7REZ3</accession>
<dbReference type="InParanoid" id="A0A7M7REZ3"/>
<keyword evidence="3" id="KW-0479">Metal-binding</keyword>
<evidence type="ECO:0000256" key="11">
    <source>
        <dbReference type="PROSITE-ProRule" id="PRU00042"/>
    </source>
</evidence>
<keyword evidence="4" id="KW-0677">Repeat</keyword>
<proteinExistence type="inferred from homology"/>
<dbReference type="FunFam" id="3.30.160.60:FF:000770">
    <property type="entry name" value="zinc finger protein 16"/>
    <property type="match status" value="1"/>
</dbReference>
<feature type="domain" description="BTB" evidence="13">
    <location>
        <begin position="42"/>
        <end position="114"/>
    </location>
</feature>
<evidence type="ECO:0000256" key="3">
    <source>
        <dbReference type="ARBA" id="ARBA00022723"/>
    </source>
</evidence>
<dbReference type="GO" id="GO:0000981">
    <property type="term" value="F:DNA-binding transcription factor activity, RNA polymerase II-specific"/>
    <property type="evidence" value="ECO:0000318"/>
    <property type="project" value="GO_Central"/>
</dbReference>
<dbReference type="FunFam" id="3.30.160.60:FF:000624">
    <property type="entry name" value="zinc finger protein 697"/>
    <property type="match status" value="1"/>
</dbReference>
<feature type="region of interest" description="Disordered" evidence="12">
    <location>
        <begin position="187"/>
        <end position="235"/>
    </location>
</feature>
<dbReference type="OMA" id="LEACCEF"/>
<evidence type="ECO:0000256" key="4">
    <source>
        <dbReference type="ARBA" id="ARBA00022737"/>
    </source>
</evidence>
<sequence length="797" mass="89269">MASMSFKVTQGDNGSHIYKALNHSSKALEMLAQCWRQYPSLCDAIISVQDLQFNAHRAVLMACSDFFRDIYQALPAGGRNPDLLRKSICLSKLAPASFHMFLEFAYTGKLDLSMGTVEMWLEIGITLKVPVVKEAACAFLKAQTNSDNCMDIIAIAEKFNLSAIKHQANRAMCERLIQLSQSFHEETLPSDEAEMSSDAEDLNDGGTEITESISDAENEQSSKFPAPKTFPRKSPLRPVRQTRYTTVSKQRASPRKVETKAALKAVTLRRKKPKKSPEPRAPSQRVMSIRQRALKAKQTAIGVAAKAKKDYPCKFCDAICKGHSALRCHYRNNHAKCKKCRKVFRDDAELTVHLEAHRQRQLNSKKIRTYICPYCGKNCNVNSALKIHIRTHTGEKPFKCDICDARFIQSINLKRHVLSYHKNDEPYACNICGKKFRVLVYLKSHEVTHSKDRPFQCEACGAMFKRKSDLRSHRRVHNSVKPYGCNTCHTKFKTTNDLKAHMLIHNDKKPHVCDQCGASFKRSGHLNRHAKIHTKNKPFRCEQCGAQFNRKENLRSHQRIHSGEYPYSCKVCSANFRHLSSLKMHEKSHWPVKAPQKDESQDANRNPGLLMHLLTPANRTLSATPMVPTEEAESIQFTATRQGVVPIQLHVASSSLQELAGGGGVTTSNGIDINLVNLATGTLNQPSHSPSPPPQPARLQPVVPQQVQQLIQHTTPNPAALLSLNTTQALAQVQAEAQAQIQAQINSQSVPLQLTTQHHSHHARHQHHSSGHQTVPSLISGTIPTAVVQETHQFILQ</sequence>
<feature type="domain" description="C2H2-type" evidence="14">
    <location>
        <begin position="427"/>
        <end position="454"/>
    </location>
</feature>
<dbReference type="PROSITE" id="PS50097">
    <property type="entry name" value="BTB"/>
    <property type="match status" value="1"/>
</dbReference>
<evidence type="ECO:0000313" key="15">
    <source>
        <dbReference type="EnsemblMetazoa" id="XP_796221"/>
    </source>
</evidence>
<dbReference type="InterPro" id="IPR000210">
    <property type="entry name" value="BTB/POZ_dom"/>
</dbReference>
<feature type="domain" description="C2H2-type" evidence="14">
    <location>
        <begin position="398"/>
        <end position="426"/>
    </location>
</feature>
<dbReference type="InterPro" id="IPR011333">
    <property type="entry name" value="SKP1/BTB/POZ_sf"/>
</dbReference>
<feature type="domain" description="C2H2-type" evidence="14">
    <location>
        <begin position="483"/>
        <end position="510"/>
    </location>
</feature>
<keyword evidence="10" id="KW-0539">Nucleus</keyword>
<keyword evidence="6" id="KW-0862">Zinc</keyword>
<feature type="compositionally biased region" description="Basic residues" evidence="12">
    <location>
        <begin position="758"/>
        <end position="770"/>
    </location>
</feature>
<keyword evidence="8" id="KW-0238">DNA-binding</keyword>
<dbReference type="GO" id="GO:0008270">
    <property type="term" value="F:zinc ion binding"/>
    <property type="evidence" value="ECO:0007669"/>
    <property type="project" value="UniProtKB-KW"/>
</dbReference>
<evidence type="ECO:0000259" key="13">
    <source>
        <dbReference type="PROSITE" id="PS50097"/>
    </source>
</evidence>
<dbReference type="Pfam" id="PF13912">
    <property type="entry name" value="zf-C2H2_6"/>
    <property type="match status" value="1"/>
</dbReference>
<reference evidence="16" key="1">
    <citation type="submission" date="2015-02" db="EMBL/GenBank/DDBJ databases">
        <title>Genome sequencing for Strongylocentrotus purpuratus.</title>
        <authorList>
            <person name="Murali S."/>
            <person name="Liu Y."/>
            <person name="Vee V."/>
            <person name="English A."/>
            <person name="Wang M."/>
            <person name="Skinner E."/>
            <person name="Han Y."/>
            <person name="Muzny D.M."/>
            <person name="Worley K.C."/>
            <person name="Gibbs R.A."/>
        </authorList>
    </citation>
    <scope>NUCLEOTIDE SEQUENCE</scope>
</reference>
<dbReference type="Gene3D" id="3.30.160.60">
    <property type="entry name" value="Classic Zinc Finger"/>
    <property type="match status" value="9"/>
</dbReference>
<evidence type="ECO:0000313" key="16">
    <source>
        <dbReference type="Proteomes" id="UP000007110"/>
    </source>
</evidence>
<dbReference type="SUPFAM" id="SSF57667">
    <property type="entry name" value="beta-beta-alpha zinc fingers"/>
    <property type="match status" value="5"/>
</dbReference>
<feature type="domain" description="C2H2-type" evidence="14">
    <location>
        <begin position="567"/>
        <end position="594"/>
    </location>
</feature>
<evidence type="ECO:0000256" key="5">
    <source>
        <dbReference type="ARBA" id="ARBA00022771"/>
    </source>
</evidence>
<comment type="subcellular location">
    <subcellularLocation>
        <location evidence="1">Nucleus</location>
    </subcellularLocation>
</comment>
<comment type="similarity">
    <text evidence="2">Belongs to the krueppel C2H2-type zinc-finger protein family.</text>
</comment>
<protein>
    <submittedName>
        <fullName evidence="15">Uncharacterized protein</fullName>
    </submittedName>
</protein>
<evidence type="ECO:0000259" key="14">
    <source>
        <dbReference type="PROSITE" id="PS50157"/>
    </source>
</evidence>
<dbReference type="CDD" id="cd18186">
    <property type="entry name" value="BTB_POZ_ZBTB_KLHL-like"/>
    <property type="match status" value="1"/>
</dbReference>
<dbReference type="SMART" id="SM00355">
    <property type="entry name" value="ZnF_C2H2"/>
    <property type="match status" value="10"/>
</dbReference>
<evidence type="ECO:0000256" key="10">
    <source>
        <dbReference type="ARBA" id="ARBA00023242"/>
    </source>
</evidence>
<evidence type="ECO:0000256" key="12">
    <source>
        <dbReference type="SAM" id="MobiDB-lite"/>
    </source>
</evidence>
<evidence type="ECO:0000256" key="8">
    <source>
        <dbReference type="ARBA" id="ARBA00023125"/>
    </source>
</evidence>
<keyword evidence="7" id="KW-0805">Transcription regulation</keyword>
<dbReference type="PANTHER" id="PTHR23226:SF416">
    <property type="entry name" value="FI01424P"/>
    <property type="match status" value="1"/>
</dbReference>
<feature type="domain" description="C2H2-type" evidence="14">
    <location>
        <begin position="511"/>
        <end position="538"/>
    </location>
</feature>
<dbReference type="Proteomes" id="UP000007110">
    <property type="component" value="Unassembled WGS sequence"/>
</dbReference>
<dbReference type="CDD" id="cd14733">
    <property type="entry name" value="BACK"/>
    <property type="match status" value="1"/>
</dbReference>
<keyword evidence="16" id="KW-1185">Reference proteome</keyword>
<dbReference type="PROSITE" id="PS50157">
    <property type="entry name" value="ZINC_FINGER_C2H2_2"/>
    <property type="match status" value="9"/>
</dbReference>
<dbReference type="InterPro" id="IPR036236">
    <property type="entry name" value="Znf_C2H2_sf"/>
</dbReference>
<dbReference type="OrthoDB" id="8117402at2759"/>
<dbReference type="Gene3D" id="3.30.710.10">
    <property type="entry name" value="Potassium Channel Kv1.1, Chain A"/>
    <property type="match status" value="1"/>
</dbReference>
<dbReference type="PROSITE" id="PS00028">
    <property type="entry name" value="ZINC_FINGER_C2H2_1"/>
    <property type="match status" value="9"/>
</dbReference>
<feature type="domain" description="C2H2-type" evidence="14">
    <location>
        <begin position="370"/>
        <end position="397"/>
    </location>
</feature>
<dbReference type="SUPFAM" id="SSF54695">
    <property type="entry name" value="POZ domain"/>
    <property type="match status" value="1"/>
</dbReference>
<feature type="domain" description="C2H2-type" evidence="14">
    <location>
        <begin position="335"/>
        <end position="362"/>
    </location>
</feature>
<keyword evidence="5 11" id="KW-0863">Zinc-finger</keyword>
<dbReference type="RefSeq" id="XP_796221.2">
    <property type="nucleotide sequence ID" value="XM_791128.5"/>
</dbReference>
<feature type="region of interest" description="Disordered" evidence="12">
    <location>
        <begin position="753"/>
        <end position="776"/>
    </location>
</feature>
<dbReference type="FunFam" id="3.30.160.60:FF:000710">
    <property type="entry name" value="Zinc finger protein 768"/>
    <property type="match status" value="1"/>
</dbReference>
<organism evidence="15 16">
    <name type="scientific">Strongylocentrotus purpuratus</name>
    <name type="common">Purple sea urchin</name>
    <dbReference type="NCBI Taxonomy" id="7668"/>
    <lineage>
        <taxon>Eukaryota</taxon>
        <taxon>Metazoa</taxon>
        <taxon>Echinodermata</taxon>
        <taxon>Eleutherozoa</taxon>
        <taxon>Echinozoa</taxon>
        <taxon>Echinoidea</taxon>
        <taxon>Euechinoidea</taxon>
        <taxon>Echinacea</taxon>
        <taxon>Camarodonta</taxon>
        <taxon>Echinidea</taxon>
        <taxon>Strongylocentrotidae</taxon>
        <taxon>Strongylocentrotus</taxon>
    </lineage>
</organism>
<dbReference type="GO" id="GO:0000978">
    <property type="term" value="F:RNA polymerase II cis-regulatory region sequence-specific DNA binding"/>
    <property type="evidence" value="ECO:0000318"/>
    <property type="project" value="GO_Central"/>
</dbReference>
<evidence type="ECO:0000256" key="1">
    <source>
        <dbReference type="ARBA" id="ARBA00004123"/>
    </source>
</evidence>
<keyword evidence="9" id="KW-0804">Transcription</keyword>
<dbReference type="FunFam" id="3.30.160.60:FF:001289">
    <property type="entry name" value="Zinc finger protein 574"/>
    <property type="match status" value="1"/>
</dbReference>
<feature type="compositionally biased region" description="Polar residues" evidence="12">
    <location>
        <begin position="209"/>
        <end position="223"/>
    </location>
</feature>
<dbReference type="PANTHER" id="PTHR23226">
    <property type="entry name" value="ZINC FINGER AND SCAN DOMAIN-CONTAINING"/>
    <property type="match status" value="1"/>
</dbReference>
<feature type="compositionally biased region" description="Acidic residues" evidence="12">
    <location>
        <begin position="188"/>
        <end position="203"/>
    </location>
</feature>
<dbReference type="EnsemblMetazoa" id="XM_791128">
    <property type="protein sequence ID" value="XP_796221"/>
    <property type="gene ID" value="LOC591571"/>
</dbReference>
<dbReference type="KEGG" id="spu:591571"/>